<evidence type="ECO:0000256" key="1">
    <source>
        <dbReference type="ARBA" id="ARBA00009670"/>
    </source>
</evidence>
<comment type="caution">
    <text evidence="3">The sequence shown here is derived from an EMBL/GenBank/DDBJ whole genome shotgun (WGS) entry which is preliminary data.</text>
</comment>
<dbReference type="InterPro" id="IPR045307">
    <property type="entry name" value="ADCK1_dom"/>
</dbReference>
<evidence type="ECO:0000313" key="4">
    <source>
        <dbReference type="Proteomes" id="UP000242146"/>
    </source>
</evidence>
<comment type="similarity">
    <text evidence="1">Belongs to the protein kinase superfamily. ADCK protein kinase family.</text>
</comment>
<sequence>ECHLLAAQRVLDGLQDLGGIYVKLGQHLSAMKYILPQEWTQTLAVLQDRCDPSSRQELERLFYQDCGQRMDDVFDEVDWNRPLGVASLAQVHKGRLRDSNQWVAIKLQHPRLDEFCHMDLQTVALITRWIKWWFPDFGFEWVWQELQESLPQELDFCLEAKNAKQVQANFAHTKSALVVPAIIWAQRRIICMEYIEGARVDNLSYMKDHGIDPNKVSLEITRIFSKMMFLDGFVHCDPHPGNLLIRPNANKTQGYNFDVVLLDHGLYRQLTTDMRTDFAQLWTALIRGDEPAIETYSLRVGCRPGYHRLFASLLTGREWHTIMASDLATARTSTEIKRVSGRSKLHLHRVAAILACLPRIVFLLLKTSDLVRHLNETLLSSKAGAQRTYVTMAQFCASAVWIDLRQSLAN</sequence>
<evidence type="ECO:0000313" key="3">
    <source>
        <dbReference type="EMBL" id="ORX57597.1"/>
    </source>
</evidence>
<dbReference type="EMBL" id="MCGT01000008">
    <property type="protein sequence ID" value="ORX57597.1"/>
    <property type="molecule type" value="Genomic_DNA"/>
</dbReference>
<dbReference type="PANTHER" id="PTHR43173">
    <property type="entry name" value="ABC1 FAMILY PROTEIN"/>
    <property type="match status" value="1"/>
</dbReference>
<dbReference type="SUPFAM" id="SSF56112">
    <property type="entry name" value="Protein kinase-like (PK-like)"/>
    <property type="match status" value="1"/>
</dbReference>
<dbReference type="CDD" id="cd13969">
    <property type="entry name" value="ADCK1-like"/>
    <property type="match status" value="1"/>
</dbReference>
<dbReference type="GO" id="GO:0007005">
    <property type="term" value="P:mitochondrion organization"/>
    <property type="evidence" value="ECO:0007669"/>
    <property type="project" value="TreeGrafter"/>
</dbReference>
<dbReference type="GO" id="GO:0055088">
    <property type="term" value="P:lipid homeostasis"/>
    <property type="evidence" value="ECO:0007669"/>
    <property type="project" value="TreeGrafter"/>
</dbReference>
<feature type="non-terminal residue" evidence="3">
    <location>
        <position position="1"/>
    </location>
</feature>
<evidence type="ECO:0000259" key="2">
    <source>
        <dbReference type="Pfam" id="PF03109"/>
    </source>
</evidence>
<dbReference type="Pfam" id="PF03109">
    <property type="entry name" value="ABC1"/>
    <property type="match status" value="1"/>
</dbReference>
<dbReference type="OrthoDB" id="427480at2759"/>
<dbReference type="Gene3D" id="1.10.510.10">
    <property type="entry name" value="Transferase(Phosphotransferase) domain 1"/>
    <property type="match status" value="1"/>
</dbReference>
<name>A0A1X2GMZ1_9FUNG</name>
<gene>
    <name evidence="3" type="ORF">DM01DRAFT_1257955</name>
</gene>
<dbReference type="Proteomes" id="UP000242146">
    <property type="component" value="Unassembled WGS sequence"/>
</dbReference>
<dbReference type="InterPro" id="IPR004147">
    <property type="entry name" value="ABC1_dom"/>
</dbReference>
<feature type="domain" description="ABC1 atypical kinase-like" evidence="2">
    <location>
        <begin position="46"/>
        <end position="295"/>
    </location>
</feature>
<dbReference type="GO" id="GO:0005743">
    <property type="term" value="C:mitochondrial inner membrane"/>
    <property type="evidence" value="ECO:0007669"/>
    <property type="project" value="TreeGrafter"/>
</dbReference>
<dbReference type="AlphaFoldDB" id="A0A1X2GMZ1"/>
<proteinExistence type="inferred from homology"/>
<dbReference type="PANTHER" id="PTHR43173:SF19">
    <property type="entry name" value="AARF DOMAIN-CONTAINING PROTEIN KINASE 1"/>
    <property type="match status" value="1"/>
</dbReference>
<reference evidence="3 4" key="1">
    <citation type="submission" date="2016-07" db="EMBL/GenBank/DDBJ databases">
        <title>Pervasive Adenine N6-methylation of Active Genes in Fungi.</title>
        <authorList>
            <consortium name="DOE Joint Genome Institute"/>
            <person name="Mondo S.J."/>
            <person name="Dannebaum R.O."/>
            <person name="Kuo R.C."/>
            <person name="Labutti K."/>
            <person name="Haridas S."/>
            <person name="Kuo A."/>
            <person name="Salamov A."/>
            <person name="Ahrendt S.R."/>
            <person name="Lipzen A."/>
            <person name="Sullivan W."/>
            <person name="Andreopoulos W.B."/>
            <person name="Clum A."/>
            <person name="Lindquist E."/>
            <person name="Daum C."/>
            <person name="Ramamoorthy G.K."/>
            <person name="Gryganskyi A."/>
            <person name="Culley D."/>
            <person name="Magnuson J.K."/>
            <person name="James T.Y."/>
            <person name="O'Malley M.A."/>
            <person name="Stajich J.E."/>
            <person name="Spatafora J.W."/>
            <person name="Visel A."/>
            <person name="Grigoriev I.V."/>
        </authorList>
    </citation>
    <scope>NUCLEOTIDE SEQUENCE [LARGE SCALE GENOMIC DNA]</scope>
    <source>
        <strain evidence="3 4">NRRL 3301</strain>
    </source>
</reference>
<feature type="non-terminal residue" evidence="3">
    <location>
        <position position="410"/>
    </location>
</feature>
<keyword evidence="4" id="KW-1185">Reference proteome</keyword>
<dbReference type="InterPro" id="IPR011009">
    <property type="entry name" value="Kinase-like_dom_sf"/>
</dbReference>
<organism evidence="3 4">
    <name type="scientific">Hesseltinella vesiculosa</name>
    <dbReference type="NCBI Taxonomy" id="101127"/>
    <lineage>
        <taxon>Eukaryota</taxon>
        <taxon>Fungi</taxon>
        <taxon>Fungi incertae sedis</taxon>
        <taxon>Mucoromycota</taxon>
        <taxon>Mucoromycotina</taxon>
        <taxon>Mucoromycetes</taxon>
        <taxon>Mucorales</taxon>
        <taxon>Cunninghamellaceae</taxon>
        <taxon>Hesseltinella</taxon>
    </lineage>
</organism>
<dbReference type="InterPro" id="IPR051130">
    <property type="entry name" value="Mito_struct-func_regulator"/>
</dbReference>
<protein>
    <submittedName>
        <fullName evidence="3">ABC1-domain-containing protein</fullName>
    </submittedName>
</protein>
<dbReference type="STRING" id="101127.A0A1X2GMZ1"/>
<accession>A0A1X2GMZ1</accession>